<dbReference type="PANTHER" id="PTHR33452:SF1">
    <property type="entry name" value="INNER MEMBRANE PROTEIN YPHA-RELATED"/>
    <property type="match status" value="1"/>
</dbReference>
<dbReference type="Pfam" id="PF07681">
    <property type="entry name" value="DoxX"/>
    <property type="match status" value="1"/>
</dbReference>
<accession>A6DHS0</accession>
<evidence type="ECO:0000313" key="8">
    <source>
        <dbReference type="EMBL" id="EDM28574.1"/>
    </source>
</evidence>
<evidence type="ECO:0000256" key="5">
    <source>
        <dbReference type="ARBA" id="ARBA00022989"/>
    </source>
</evidence>
<dbReference type="InterPro" id="IPR032808">
    <property type="entry name" value="DoxX"/>
</dbReference>
<organism evidence="8 9">
    <name type="scientific">Lentisphaera araneosa HTCC2155</name>
    <dbReference type="NCBI Taxonomy" id="313628"/>
    <lineage>
        <taxon>Bacteria</taxon>
        <taxon>Pseudomonadati</taxon>
        <taxon>Lentisphaerota</taxon>
        <taxon>Lentisphaeria</taxon>
        <taxon>Lentisphaerales</taxon>
        <taxon>Lentisphaeraceae</taxon>
        <taxon>Lentisphaera</taxon>
    </lineage>
</organism>
<feature type="transmembrane region" description="Helical" evidence="7">
    <location>
        <begin position="110"/>
        <end position="130"/>
    </location>
</feature>
<evidence type="ECO:0000256" key="4">
    <source>
        <dbReference type="ARBA" id="ARBA00022692"/>
    </source>
</evidence>
<proteinExistence type="inferred from homology"/>
<comment type="subcellular location">
    <subcellularLocation>
        <location evidence="1">Cell membrane</location>
        <topology evidence="1">Multi-pass membrane protein</topology>
    </subcellularLocation>
</comment>
<dbReference type="Proteomes" id="UP000004947">
    <property type="component" value="Unassembled WGS sequence"/>
</dbReference>
<feature type="transmembrane region" description="Helical" evidence="7">
    <location>
        <begin position="12"/>
        <end position="35"/>
    </location>
</feature>
<gene>
    <name evidence="8" type="ORF">LNTAR_08394</name>
</gene>
<dbReference type="RefSeq" id="WP_007277455.1">
    <property type="nucleotide sequence ID" value="NZ_ABCK01000004.1"/>
</dbReference>
<evidence type="ECO:0008006" key="10">
    <source>
        <dbReference type="Google" id="ProtNLM"/>
    </source>
</evidence>
<evidence type="ECO:0000256" key="2">
    <source>
        <dbReference type="ARBA" id="ARBA00006679"/>
    </source>
</evidence>
<dbReference type="InterPro" id="IPR051907">
    <property type="entry name" value="DoxX-like_oxidoreductase"/>
</dbReference>
<dbReference type="PANTHER" id="PTHR33452">
    <property type="entry name" value="OXIDOREDUCTASE CATD-RELATED"/>
    <property type="match status" value="1"/>
</dbReference>
<keyword evidence="4 7" id="KW-0812">Transmembrane</keyword>
<protein>
    <recommendedName>
        <fullName evidence="10">DoxX family protein</fullName>
    </recommendedName>
</protein>
<keyword evidence="9" id="KW-1185">Reference proteome</keyword>
<dbReference type="eggNOG" id="COG2259">
    <property type="taxonomic scope" value="Bacteria"/>
</dbReference>
<dbReference type="AlphaFoldDB" id="A6DHS0"/>
<comment type="caution">
    <text evidence="8">The sequence shown here is derived from an EMBL/GenBank/DDBJ whole genome shotgun (WGS) entry which is preliminary data.</text>
</comment>
<feature type="transmembrane region" description="Helical" evidence="7">
    <location>
        <begin position="55"/>
        <end position="77"/>
    </location>
</feature>
<keyword evidence="6 7" id="KW-0472">Membrane</keyword>
<reference evidence="8 9" key="1">
    <citation type="journal article" date="2010" name="J. Bacteriol.">
        <title>Genome sequence of Lentisphaera araneosa HTCC2155T, the type species of the order Lentisphaerales in the phylum Lentisphaerae.</title>
        <authorList>
            <person name="Thrash J.C."/>
            <person name="Cho J.C."/>
            <person name="Vergin K.L."/>
            <person name="Morris R.M."/>
            <person name="Giovannoni S.J."/>
        </authorList>
    </citation>
    <scope>NUCLEOTIDE SEQUENCE [LARGE SCALE GENOMIC DNA]</scope>
    <source>
        <strain evidence="8 9">HTCC2155</strain>
    </source>
</reference>
<evidence type="ECO:0000256" key="6">
    <source>
        <dbReference type="ARBA" id="ARBA00023136"/>
    </source>
</evidence>
<sequence>MKHLEDYENSPLRSADTIIAGLRIYLGFILLWKALDFFFNQTVFLQYFESMGQFWFAPVAWLHFVFLVHIFGGICLIGGMGTRWASMLQLPVVGSAVFLIHLPALLSSAIIVNGAEATIAIFSLILLLFFSIRGSGTYSIDYRTVYNDEHLDDTDSIDYSHSA</sequence>
<evidence type="ECO:0000256" key="7">
    <source>
        <dbReference type="SAM" id="Phobius"/>
    </source>
</evidence>
<keyword evidence="3" id="KW-1003">Cell membrane</keyword>
<evidence type="ECO:0000256" key="1">
    <source>
        <dbReference type="ARBA" id="ARBA00004651"/>
    </source>
</evidence>
<dbReference type="STRING" id="313628.LNTAR_08394"/>
<dbReference type="GO" id="GO:0005886">
    <property type="term" value="C:plasma membrane"/>
    <property type="evidence" value="ECO:0007669"/>
    <property type="project" value="UniProtKB-SubCell"/>
</dbReference>
<name>A6DHS0_9BACT</name>
<comment type="similarity">
    <text evidence="2">Belongs to the DoxX family.</text>
</comment>
<dbReference type="OrthoDB" id="680764at2"/>
<dbReference type="EMBL" id="ABCK01000004">
    <property type="protein sequence ID" value="EDM28574.1"/>
    <property type="molecule type" value="Genomic_DNA"/>
</dbReference>
<evidence type="ECO:0000256" key="3">
    <source>
        <dbReference type="ARBA" id="ARBA00022475"/>
    </source>
</evidence>
<evidence type="ECO:0000313" key="9">
    <source>
        <dbReference type="Proteomes" id="UP000004947"/>
    </source>
</evidence>
<feature type="transmembrane region" description="Helical" evidence="7">
    <location>
        <begin position="84"/>
        <end position="104"/>
    </location>
</feature>
<keyword evidence="5 7" id="KW-1133">Transmembrane helix</keyword>